<dbReference type="SUPFAM" id="SSF52980">
    <property type="entry name" value="Restriction endonuclease-like"/>
    <property type="match status" value="1"/>
</dbReference>
<protein>
    <recommendedName>
        <fullName evidence="6">YqaJ viral recombinase domain-containing protein</fullName>
    </recommendedName>
</protein>
<proteinExistence type="predicted"/>
<dbReference type="InterPro" id="IPR042567">
    <property type="entry name" value="SPIN/Ssty_sf"/>
</dbReference>
<dbReference type="PANTHER" id="PTHR46609">
    <property type="entry name" value="EXONUCLEASE, PHAGE-TYPE/RECB, C-TERMINAL DOMAIN-CONTAINING PROTEIN"/>
    <property type="match status" value="1"/>
</dbReference>
<reference evidence="4" key="1">
    <citation type="submission" date="2018-11" db="EMBL/GenBank/DDBJ databases">
        <authorList>
            <person name="Alioto T."/>
            <person name="Alioto T."/>
        </authorList>
    </citation>
    <scope>NUCLEOTIDE SEQUENCE</scope>
</reference>
<dbReference type="Pfam" id="PF09588">
    <property type="entry name" value="YqaJ"/>
    <property type="match status" value="1"/>
</dbReference>
<dbReference type="EMBL" id="UYJE01005445">
    <property type="protein sequence ID" value="VDI37453.1"/>
    <property type="molecule type" value="Genomic_DNA"/>
</dbReference>
<accession>A0A8B6EN82</accession>
<dbReference type="InterPro" id="IPR011604">
    <property type="entry name" value="PDDEXK-like_dom_sf"/>
</dbReference>
<dbReference type="OrthoDB" id="6073242at2759"/>
<dbReference type="InterPro" id="IPR019080">
    <property type="entry name" value="YqaJ_viral_recombinase"/>
</dbReference>
<dbReference type="Gene3D" id="2.80.10.70">
    <property type="entry name" value="Spindlin/Ssty"/>
    <property type="match status" value="1"/>
</dbReference>
<dbReference type="InterPro" id="IPR049012">
    <property type="entry name" value="Mutator_transp_dom"/>
</dbReference>
<organism evidence="4 5">
    <name type="scientific">Mytilus galloprovincialis</name>
    <name type="common">Mediterranean mussel</name>
    <dbReference type="NCBI Taxonomy" id="29158"/>
    <lineage>
        <taxon>Eukaryota</taxon>
        <taxon>Metazoa</taxon>
        <taxon>Spiralia</taxon>
        <taxon>Lophotrochozoa</taxon>
        <taxon>Mollusca</taxon>
        <taxon>Bivalvia</taxon>
        <taxon>Autobranchia</taxon>
        <taxon>Pteriomorphia</taxon>
        <taxon>Mytilida</taxon>
        <taxon>Mytiloidea</taxon>
        <taxon>Mytilidae</taxon>
        <taxon>Mytilinae</taxon>
        <taxon>Mytilus</taxon>
    </lineage>
</organism>
<evidence type="ECO:0000313" key="5">
    <source>
        <dbReference type="Proteomes" id="UP000596742"/>
    </source>
</evidence>
<evidence type="ECO:0000259" key="2">
    <source>
        <dbReference type="Pfam" id="PF09588"/>
    </source>
</evidence>
<dbReference type="CDD" id="cd22343">
    <property type="entry name" value="PDDEXK_lambda_exonuclease-like"/>
    <property type="match status" value="1"/>
</dbReference>
<evidence type="ECO:0000259" key="3">
    <source>
        <dbReference type="Pfam" id="PF20700"/>
    </source>
</evidence>
<sequence length="1058" mass="120970">MGSKYKKGRIFGRGLGRHRRFKRVKHLGRPVYEIKRQRNQRKHILKLKIRKINKQFNNKSLFRNKEVYTTFSTGCDLKLKIRKVKNNLPIAKGYRVMNLDCLQAHISDITLHACLCAGAINLAKEGKAPIKLETEVRSLGLATVMLAKCMGCLQKFKLETSPKVPGSKRYDINVRAVWGSMVTGNGPAHLNEFLATLNSPGLSQPSFSAIETDIGNWWHSVLDKEMMIAGQEERRLAIERKDFHEEIPAITVIADGGWSKRTHKHSYNAAGGVAIIIGKETKKLLHIGVRNKYCYICNKNDNTPHTCFKNWDQDSQSMEGDIILEGFREAEKKHGLRYMRLVGDGDSSVFARIREEVPGWGRSVSKEECANHLCKCFRSNLEKLVTDNPLYKGKHHLTKNTRVRLVSALRCAIRVRSRDLKDKKTDKFNAIRKLKHDVKNSVHHVFGNHSQCSDFCRAKNQPLQTSNEDNTPLQIPTKTSDSGIADEEQLIDQQIDYWSEGASISAQEQARFGTTIAYSNVEQHIIKDVTNLLCRIAEKSDRLINNSTTNLAESWMHIRTKFDGGKVHNLCNRGSWHARCYGGALRMNLGPQWSCKVWESSIGTEPGHLFRKLYARHEQTLANSIKHKSKPNIQQVRWKKKMSCLKTSTSKKARKAYGPEAIDVTDDVSSDNLEKLKHDYLNLHIHLSELQCFNITNLTILQSQSGLWHTERKKRITASNFGSIVKRNPSLLTAKFIRTILYSTFTGNYHTRKGILEEETTIEEYKLKKAEESENVCVERSGLVIHPTQTFLAGSPDGLVSTSKGESGLIEIKNLLHSKPINLWEASENKNFCLINLNGKLQLKENHIYYYQCHGLINICNRDWIDFVVRTLNPHQLFIQRIYRNIDFWENTMLPKLEAFYHKVLLPELASPREGKSPGIREPGIWYTPPLQSKQPRRKRSKSSTVNARSKKRVSESSSSSDSDIVDTELQRPAPLRNRRTRLRPTKFLGRSIKHEWIIDEQLGKKEWYKGTVLSVLSGTDGSLNAVYEIKYEGEDEAYEINHLIQDYQSGSVEFCDI</sequence>
<dbReference type="InterPro" id="IPR011335">
    <property type="entry name" value="Restrct_endonuc-II-like"/>
</dbReference>
<dbReference type="AlphaFoldDB" id="A0A8B6EN82"/>
<evidence type="ECO:0000256" key="1">
    <source>
        <dbReference type="SAM" id="MobiDB-lite"/>
    </source>
</evidence>
<feature type="region of interest" description="Disordered" evidence="1">
    <location>
        <begin position="914"/>
        <end position="977"/>
    </location>
</feature>
<dbReference type="Gene3D" id="3.90.320.10">
    <property type="match status" value="1"/>
</dbReference>
<dbReference type="Proteomes" id="UP000596742">
    <property type="component" value="Unassembled WGS sequence"/>
</dbReference>
<evidence type="ECO:0008006" key="6">
    <source>
        <dbReference type="Google" id="ProtNLM"/>
    </source>
</evidence>
<gene>
    <name evidence="4" type="ORF">MGAL_10B027765</name>
</gene>
<dbReference type="GO" id="GO:0006281">
    <property type="term" value="P:DNA repair"/>
    <property type="evidence" value="ECO:0007669"/>
    <property type="project" value="UniProtKB-ARBA"/>
</dbReference>
<comment type="caution">
    <text evidence="4">The sequence shown here is derived from an EMBL/GenBank/DDBJ whole genome shotgun (WGS) entry which is preliminary data.</text>
</comment>
<dbReference type="Pfam" id="PF20700">
    <property type="entry name" value="Mutator"/>
    <property type="match status" value="1"/>
</dbReference>
<keyword evidence="5" id="KW-1185">Reference proteome</keyword>
<name>A0A8B6EN82_MYTGA</name>
<dbReference type="PANTHER" id="PTHR46609:SF8">
    <property type="entry name" value="YQAJ VIRAL RECOMBINASE DOMAIN-CONTAINING PROTEIN"/>
    <property type="match status" value="1"/>
</dbReference>
<feature type="domain" description="Mutator-like transposase" evidence="3">
    <location>
        <begin position="130"/>
        <end position="453"/>
    </location>
</feature>
<evidence type="ECO:0000313" key="4">
    <source>
        <dbReference type="EMBL" id="VDI37453.1"/>
    </source>
</evidence>
<dbReference type="InterPro" id="IPR051703">
    <property type="entry name" value="NF-kappa-B_Signaling_Reg"/>
</dbReference>
<feature type="domain" description="YqaJ viral recombinase" evidence="2">
    <location>
        <begin position="708"/>
        <end position="822"/>
    </location>
</feature>